<dbReference type="KEGG" id="hih:NF38_05105"/>
<dbReference type="NCBIfam" id="TIGR01987">
    <property type="entry name" value="HI0074"/>
    <property type="match status" value="1"/>
</dbReference>
<protein>
    <submittedName>
        <fullName evidence="1">Nucleotidyltransferase substrate binding protein like protein</fullName>
    </submittedName>
</protein>
<sequence>MMTDKLNLNVLDAAFYSLEQTVVQISDRNWFDMQPSIVQDTLIAGAIQKFEFVYELSLKMMKRQLQQDAINTDDIGAYGFKDILREALRFGLIEDMSKWVVYRDMRNITSHTYDQEKAMAVYAQIDDFLIESCFLLEQLRQRNQYD</sequence>
<dbReference type="KEGG" id="hiw:NTHI477_01103"/>
<dbReference type="Pfam" id="PF08780">
    <property type="entry name" value="NTase_sub_bind"/>
    <property type="match status" value="1"/>
</dbReference>
<evidence type="ECO:0000313" key="2">
    <source>
        <dbReference type="EMBL" id="RFN63734.1"/>
    </source>
</evidence>
<dbReference type="Gene3D" id="1.20.120.330">
    <property type="entry name" value="Nucleotidyltransferases domain 2"/>
    <property type="match status" value="1"/>
</dbReference>
<name>A0A2S9S881_HAEIF</name>
<dbReference type="EMBL" id="MZKM01000033">
    <property type="protein sequence ID" value="PRL90691.1"/>
    <property type="molecule type" value="Genomic_DNA"/>
</dbReference>
<organism evidence="2">
    <name type="scientific">Haemophilus influenzae</name>
    <dbReference type="NCBI Taxonomy" id="727"/>
    <lineage>
        <taxon>Bacteria</taxon>
        <taxon>Pseudomonadati</taxon>
        <taxon>Pseudomonadota</taxon>
        <taxon>Gammaproteobacteria</taxon>
        <taxon>Pasteurellales</taxon>
        <taxon>Pasteurellaceae</taxon>
        <taxon>Haemophilus</taxon>
    </lineage>
</organism>
<gene>
    <name evidence="1" type="ORF">BV022_00841</name>
    <name evidence="2" type="ORF">CH627_04345</name>
</gene>
<dbReference type="AlphaFoldDB" id="A0A2S9S881"/>
<dbReference type="RefSeq" id="WP_011271815.1">
    <property type="nucleotide sequence ID" value="NZ_AP018764.1"/>
</dbReference>
<comment type="caution">
    <text evidence="2">The sequence shown here is derived from an EMBL/GenBank/DDBJ whole genome shotgun (WGS) entry which is preliminary data.</text>
</comment>
<dbReference type="EMBL" id="QVJI01000005">
    <property type="protein sequence ID" value="RFN63734.1"/>
    <property type="molecule type" value="Genomic_DNA"/>
</dbReference>
<dbReference type="GeneID" id="93218950"/>
<proteinExistence type="predicted"/>
<evidence type="ECO:0000313" key="3">
    <source>
        <dbReference type="Proteomes" id="UP000238666"/>
    </source>
</evidence>
<reference evidence="1 3" key="1">
    <citation type="submission" date="2017-02" db="EMBL/GenBank/DDBJ databases">
        <title>Haemophilus influenzae in COPD genome sequencing project.</title>
        <authorList>
            <person name="Murphy T.F."/>
            <person name="Kong Y."/>
            <person name="Nadendla S."/>
            <person name="Tettelin H."/>
            <person name="Pettigrew M."/>
        </authorList>
    </citation>
    <scope>NUCLEOTIDE SEQUENCE [LARGE SCALE GENOMIC DNA]</scope>
    <source>
        <strain evidence="1 3">19P94H1</strain>
    </source>
</reference>
<dbReference type="SUPFAM" id="SSF81593">
    <property type="entry name" value="Nucleotidyltransferase substrate binding subunit/domain"/>
    <property type="match status" value="1"/>
</dbReference>
<evidence type="ECO:0000313" key="1">
    <source>
        <dbReference type="EMBL" id="PRL90691.1"/>
    </source>
</evidence>
<reference evidence="2" key="2">
    <citation type="submission" date="2018-08" db="EMBL/GenBank/DDBJ databases">
        <title>Antagonistic pleiotropy in the bifunctional surface protein FadL/P1 during adaptation of Haemophilus influenzae to chronic lung infection associated with COPD.</title>
        <authorList>
            <person name="Moleres J."/>
            <person name="Ehrlich R."/>
        </authorList>
    </citation>
    <scope>NUCLEOTIDE SEQUENCE [LARGE SCALE GENOMIC DNA]</scope>
    <source>
        <strain evidence="2">P668-6062</strain>
    </source>
</reference>
<dbReference type="InterPro" id="IPR010235">
    <property type="entry name" value="HepT"/>
</dbReference>
<accession>A0A2S9S881</accession>